<dbReference type="PANTHER" id="PTHR10288">
    <property type="entry name" value="KH DOMAIN CONTAINING RNA BINDING PROTEIN"/>
    <property type="match status" value="1"/>
</dbReference>
<evidence type="ECO:0000256" key="2">
    <source>
        <dbReference type="PROSITE-ProRule" id="PRU00117"/>
    </source>
</evidence>
<evidence type="ECO:0000259" key="4">
    <source>
        <dbReference type="SMART" id="SM00322"/>
    </source>
</evidence>
<dbReference type="PROSITE" id="PS50084">
    <property type="entry name" value="KH_TYPE_1"/>
    <property type="match status" value="1"/>
</dbReference>
<evidence type="ECO:0000256" key="3">
    <source>
        <dbReference type="SAM" id="Phobius"/>
    </source>
</evidence>
<sequence>MVESSGLSKWWLGSIAGAVIVPSSLLFLWKMRTGKAESSPAIPLHGEGRARLEKFIFIEADFVGVVLGRHLRNIRKIEYETRAFINLISYGPNEMAHNTDALLAYENAASNWNNNEEEANDERAHFLRIHAQTKEQIALVELAIDALIADAKRRKNREEIKIPAEAVGFVIGKNGDRIKKLSRLFRVRTMISREGGEYETVLLEGTPEGIEGAKTRILEMVDWSVKPSFDEVEMSVDEQIKQMVEFKEKLEESSEMW</sequence>
<comment type="caution">
    <text evidence="5">The sequence shown here is derived from an EMBL/GenBank/DDBJ whole genome shotgun (WGS) entry which is preliminary data.</text>
</comment>
<name>A0AAV5WG92_9BILA</name>
<evidence type="ECO:0000313" key="5">
    <source>
        <dbReference type="EMBL" id="GMT30513.1"/>
    </source>
</evidence>
<dbReference type="InterPro" id="IPR004088">
    <property type="entry name" value="KH_dom_type_1"/>
</dbReference>
<dbReference type="GO" id="GO:0003723">
    <property type="term" value="F:RNA binding"/>
    <property type="evidence" value="ECO:0007669"/>
    <property type="project" value="UniProtKB-UniRule"/>
</dbReference>
<dbReference type="Pfam" id="PF00013">
    <property type="entry name" value="KH_1"/>
    <property type="match status" value="1"/>
</dbReference>
<keyword evidence="3" id="KW-0812">Transmembrane</keyword>
<protein>
    <recommendedName>
        <fullName evidence="4">K Homology domain-containing protein</fullName>
    </recommendedName>
</protein>
<organism evidence="5 6">
    <name type="scientific">Pristionchus fissidentatus</name>
    <dbReference type="NCBI Taxonomy" id="1538716"/>
    <lineage>
        <taxon>Eukaryota</taxon>
        <taxon>Metazoa</taxon>
        <taxon>Ecdysozoa</taxon>
        <taxon>Nematoda</taxon>
        <taxon>Chromadorea</taxon>
        <taxon>Rhabditida</taxon>
        <taxon>Rhabditina</taxon>
        <taxon>Diplogasteromorpha</taxon>
        <taxon>Diplogasteroidea</taxon>
        <taxon>Neodiplogasteridae</taxon>
        <taxon>Pristionchus</taxon>
    </lineage>
</organism>
<dbReference type="InterPro" id="IPR004087">
    <property type="entry name" value="KH_dom"/>
</dbReference>
<gene>
    <name evidence="5" type="ORF">PFISCL1PPCAC_21810</name>
</gene>
<evidence type="ECO:0000313" key="6">
    <source>
        <dbReference type="Proteomes" id="UP001432322"/>
    </source>
</evidence>
<dbReference type="AlphaFoldDB" id="A0AAV5WG92"/>
<feature type="transmembrane region" description="Helical" evidence="3">
    <location>
        <begin position="12"/>
        <end position="29"/>
    </location>
</feature>
<keyword evidence="3" id="KW-0472">Membrane</keyword>
<dbReference type="SUPFAM" id="SSF54791">
    <property type="entry name" value="Eukaryotic type KH-domain (KH-domain type I)"/>
    <property type="match status" value="2"/>
</dbReference>
<feature type="domain" description="K Homology" evidence="4">
    <location>
        <begin position="50"/>
        <end position="149"/>
    </location>
</feature>
<accession>A0AAV5WG92</accession>
<reference evidence="5" key="1">
    <citation type="submission" date="2023-10" db="EMBL/GenBank/DDBJ databases">
        <title>Genome assembly of Pristionchus species.</title>
        <authorList>
            <person name="Yoshida K."/>
            <person name="Sommer R.J."/>
        </authorList>
    </citation>
    <scope>NUCLEOTIDE SEQUENCE</scope>
    <source>
        <strain evidence="5">RS5133</strain>
    </source>
</reference>
<keyword evidence="3" id="KW-1133">Transmembrane helix</keyword>
<evidence type="ECO:0000256" key="1">
    <source>
        <dbReference type="ARBA" id="ARBA00022737"/>
    </source>
</evidence>
<keyword evidence="2" id="KW-0694">RNA-binding</keyword>
<dbReference type="EMBL" id="BTSY01000005">
    <property type="protein sequence ID" value="GMT30513.1"/>
    <property type="molecule type" value="Genomic_DNA"/>
</dbReference>
<keyword evidence="1" id="KW-0677">Repeat</keyword>
<dbReference type="Gene3D" id="3.30.310.210">
    <property type="match status" value="1"/>
</dbReference>
<dbReference type="InterPro" id="IPR036612">
    <property type="entry name" value="KH_dom_type_1_sf"/>
</dbReference>
<dbReference type="Proteomes" id="UP001432322">
    <property type="component" value="Unassembled WGS sequence"/>
</dbReference>
<keyword evidence="6" id="KW-1185">Reference proteome</keyword>
<dbReference type="SMART" id="SM00322">
    <property type="entry name" value="KH"/>
    <property type="match status" value="2"/>
</dbReference>
<feature type="domain" description="K Homology" evidence="4">
    <location>
        <begin position="154"/>
        <end position="222"/>
    </location>
</feature>
<proteinExistence type="predicted"/>